<evidence type="ECO:0000313" key="2">
    <source>
        <dbReference type="EMBL" id="OJD18381.1"/>
    </source>
</evidence>
<dbReference type="EMBL" id="LGRN01000037">
    <property type="protein sequence ID" value="OJD18381.1"/>
    <property type="molecule type" value="Genomic_DNA"/>
</dbReference>
<accession>A0A1J9QSX9</accession>
<keyword evidence="1" id="KW-1133">Transmembrane helix</keyword>
<feature type="transmembrane region" description="Helical" evidence="1">
    <location>
        <begin position="12"/>
        <end position="32"/>
    </location>
</feature>
<dbReference type="InterPro" id="IPR023352">
    <property type="entry name" value="MAPEG-like_dom_sf"/>
</dbReference>
<gene>
    <name evidence="2" type="ORF">AJ78_01625</name>
</gene>
<dbReference type="OrthoDB" id="410651at2759"/>
<proteinExistence type="predicted"/>
<dbReference type="STRING" id="1447872.A0A1J9QSX9"/>
<protein>
    <submittedName>
        <fullName evidence="2">Uncharacterized protein</fullName>
    </submittedName>
</protein>
<evidence type="ECO:0000313" key="3">
    <source>
        <dbReference type="Proteomes" id="UP000182235"/>
    </source>
</evidence>
<dbReference type="AlphaFoldDB" id="A0A1J9QSX9"/>
<keyword evidence="3" id="KW-1185">Reference proteome</keyword>
<keyword evidence="1" id="KW-0812">Transmembrane</keyword>
<evidence type="ECO:0000256" key="1">
    <source>
        <dbReference type="SAM" id="Phobius"/>
    </source>
</evidence>
<organism evidence="2 3">
    <name type="scientific">Emergomyces pasteurianus Ep9510</name>
    <dbReference type="NCBI Taxonomy" id="1447872"/>
    <lineage>
        <taxon>Eukaryota</taxon>
        <taxon>Fungi</taxon>
        <taxon>Dikarya</taxon>
        <taxon>Ascomycota</taxon>
        <taxon>Pezizomycotina</taxon>
        <taxon>Eurotiomycetes</taxon>
        <taxon>Eurotiomycetidae</taxon>
        <taxon>Onygenales</taxon>
        <taxon>Ajellomycetaceae</taxon>
        <taxon>Emergomyces</taxon>
    </lineage>
</organism>
<reference evidence="2 3" key="1">
    <citation type="submission" date="2015-07" db="EMBL/GenBank/DDBJ databases">
        <title>Emmonsia species relationships and genome sequence.</title>
        <authorList>
            <consortium name="The Broad Institute Genomics Platform"/>
            <person name="Cuomo C.A."/>
            <person name="Munoz J.F."/>
            <person name="Imamovic A."/>
            <person name="Priest M.E."/>
            <person name="Young S."/>
            <person name="Clay O.K."/>
            <person name="McEwen J.G."/>
        </authorList>
    </citation>
    <scope>NUCLEOTIDE SEQUENCE [LARGE SCALE GENOMIC DNA]</scope>
    <source>
        <strain evidence="2 3">UAMH 9510</strain>
    </source>
</reference>
<comment type="caution">
    <text evidence="2">The sequence shown here is derived from an EMBL/GenBank/DDBJ whole genome shotgun (WGS) entry which is preliminary data.</text>
</comment>
<sequence>MLTITLPDNYGNVLALAVGVIPLLNLAHVFAVGKTRNKAGIKYPHAYATPEECKQN</sequence>
<feature type="non-terminal residue" evidence="2">
    <location>
        <position position="56"/>
    </location>
</feature>
<dbReference type="SUPFAM" id="SSF161084">
    <property type="entry name" value="MAPEG domain-like"/>
    <property type="match status" value="1"/>
</dbReference>
<dbReference type="Proteomes" id="UP000182235">
    <property type="component" value="Unassembled WGS sequence"/>
</dbReference>
<name>A0A1J9QSX9_9EURO</name>
<keyword evidence="1" id="KW-0472">Membrane</keyword>
<dbReference type="Gene3D" id="1.20.120.550">
    <property type="entry name" value="Membrane associated eicosanoid/glutathione metabolism-like domain"/>
    <property type="match status" value="1"/>
</dbReference>